<accession>A0A316G0Z7</accession>
<organism evidence="3 4">
    <name type="scientific">Pleionea mediterranea</name>
    <dbReference type="NCBI Taxonomy" id="523701"/>
    <lineage>
        <taxon>Bacteria</taxon>
        <taxon>Pseudomonadati</taxon>
        <taxon>Pseudomonadota</taxon>
        <taxon>Gammaproteobacteria</taxon>
        <taxon>Oceanospirillales</taxon>
        <taxon>Pleioneaceae</taxon>
        <taxon>Pleionea</taxon>
    </lineage>
</organism>
<dbReference type="Proteomes" id="UP000245790">
    <property type="component" value="Unassembled WGS sequence"/>
</dbReference>
<dbReference type="EMBL" id="QGGU01000001">
    <property type="protein sequence ID" value="PWK54283.1"/>
    <property type="molecule type" value="Genomic_DNA"/>
</dbReference>
<dbReference type="Gene3D" id="3.10.450.50">
    <property type="match status" value="1"/>
</dbReference>
<sequence>MPLKFKVKILSVLCMLLLTGTVNDTYANDTNNKSTHAEQSDIDQLKISVADILNQLHQFAAEAKGEQYFQLFSKDAVYIGTDASETWSIDEFKAFATPYFSKGKGWDYRVTQRNIYFSSDKQMAWFDELLWNDKYGVSRGSGVLEYKKQQWKIAHYHLTFPIPNELAAEFTRQIKLFEKNKN</sequence>
<dbReference type="SUPFAM" id="SSF54427">
    <property type="entry name" value="NTF2-like"/>
    <property type="match status" value="1"/>
</dbReference>
<feature type="signal peptide" evidence="1">
    <location>
        <begin position="1"/>
        <end position="27"/>
    </location>
</feature>
<dbReference type="OrthoDB" id="271716at2"/>
<evidence type="ECO:0000259" key="2">
    <source>
        <dbReference type="Pfam" id="PF13474"/>
    </source>
</evidence>
<dbReference type="Pfam" id="PF13474">
    <property type="entry name" value="SnoaL_3"/>
    <property type="match status" value="1"/>
</dbReference>
<protein>
    <submittedName>
        <fullName evidence="3">SnoaL-like protein</fullName>
    </submittedName>
</protein>
<dbReference type="RefSeq" id="WP_109761407.1">
    <property type="nucleotide sequence ID" value="NZ_QGGU01000001.1"/>
</dbReference>
<dbReference type="AlphaFoldDB" id="A0A316G0Z7"/>
<dbReference type="InterPro" id="IPR037401">
    <property type="entry name" value="SnoaL-like"/>
</dbReference>
<evidence type="ECO:0000313" key="4">
    <source>
        <dbReference type="Proteomes" id="UP000245790"/>
    </source>
</evidence>
<reference evidence="3 4" key="1">
    <citation type="submission" date="2018-05" db="EMBL/GenBank/DDBJ databases">
        <title>Genomic Encyclopedia of Type Strains, Phase IV (KMG-IV): sequencing the most valuable type-strain genomes for metagenomic binning, comparative biology and taxonomic classification.</title>
        <authorList>
            <person name="Goeker M."/>
        </authorList>
    </citation>
    <scope>NUCLEOTIDE SEQUENCE [LARGE SCALE GENOMIC DNA]</scope>
    <source>
        <strain evidence="3 4">DSM 25350</strain>
    </source>
</reference>
<evidence type="ECO:0000313" key="3">
    <source>
        <dbReference type="EMBL" id="PWK54283.1"/>
    </source>
</evidence>
<gene>
    <name evidence="3" type="ORF">C8D97_101131</name>
</gene>
<keyword evidence="1" id="KW-0732">Signal</keyword>
<keyword evidence="4" id="KW-1185">Reference proteome</keyword>
<proteinExistence type="predicted"/>
<evidence type="ECO:0000256" key="1">
    <source>
        <dbReference type="SAM" id="SignalP"/>
    </source>
</evidence>
<feature type="domain" description="SnoaL-like" evidence="2">
    <location>
        <begin position="49"/>
        <end position="163"/>
    </location>
</feature>
<feature type="chain" id="PRO_5016408435" evidence="1">
    <location>
        <begin position="28"/>
        <end position="182"/>
    </location>
</feature>
<dbReference type="InterPro" id="IPR032710">
    <property type="entry name" value="NTF2-like_dom_sf"/>
</dbReference>
<comment type="caution">
    <text evidence="3">The sequence shown here is derived from an EMBL/GenBank/DDBJ whole genome shotgun (WGS) entry which is preliminary data.</text>
</comment>
<name>A0A316G0Z7_9GAMM</name>